<feature type="compositionally biased region" description="Low complexity" evidence="1">
    <location>
        <begin position="35"/>
        <end position="47"/>
    </location>
</feature>
<protein>
    <submittedName>
        <fullName evidence="2">Uncharacterized protein</fullName>
    </submittedName>
</protein>
<keyword evidence="3" id="KW-1185">Reference proteome</keyword>
<comment type="caution">
    <text evidence="2">The sequence shown here is derived from an EMBL/GenBank/DDBJ whole genome shotgun (WGS) entry which is preliminary data.</text>
</comment>
<feature type="compositionally biased region" description="Low complexity" evidence="1">
    <location>
        <begin position="1"/>
        <end position="18"/>
    </location>
</feature>
<evidence type="ECO:0000313" key="2">
    <source>
        <dbReference type="EMBL" id="RKI17002.1"/>
    </source>
</evidence>
<organism evidence="2 3">
    <name type="scientific">Corallococcus praedator</name>
    <dbReference type="NCBI Taxonomy" id="2316724"/>
    <lineage>
        <taxon>Bacteria</taxon>
        <taxon>Pseudomonadati</taxon>
        <taxon>Myxococcota</taxon>
        <taxon>Myxococcia</taxon>
        <taxon>Myxococcales</taxon>
        <taxon>Cystobacterineae</taxon>
        <taxon>Myxococcaceae</taxon>
        <taxon>Corallococcus</taxon>
    </lineage>
</organism>
<proteinExistence type="predicted"/>
<dbReference type="EMBL" id="RAWI01000006">
    <property type="protein sequence ID" value="RKI17002.1"/>
    <property type="molecule type" value="Genomic_DNA"/>
</dbReference>
<accession>A0ABX9QQP2</accession>
<feature type="region of interest" description="Disordered" evidence="1">
    <location>
        <begin position="96"/>
        <end position="150"/>
    </location>
</feature>
<gene>
    <name evidence="2" type="ORF">D7Y13_01680</name>
</gene>
<dbReference type="Proteomes" id="UP000278907">
    <property type="component" value="Unassembled WGS sequence"/>
</dbReference>
<name>A0ABX9QQP2_9BACT</name>
<sequence>MSISSVRSSPASVSRSPAMESPALRAPSLPGAVDASASGTKASAKGSPLMDALKMDGFDAGGAGKAESLGKLLESALSVLSGITQLLQTVAAGVQGATGAQGASGGSPFSDSFQGAEEKAPVSLDATSMSKEANPLQGMMAGMSQVPSLE</sequence>
<evidence type="ECO:0000256" key="1">
    <source>
        <dbReference type="SAM" id="MobiDB-lite"/>
    </source>
</evidence>
<feature type="region of interest" description="Disordered" evidence="1">
    <location>
        <begin position="1"/>
        <end position="48"/>
    </location>
</feature>
<reference evidence="2 3" key="1">
    <citation type="submission" date="2018-09" db="EMBL/GenBank/DDBJ databases">
        <authorList>
            <person name="Livingstone P.G."/>
            <person name="Whitworth D.E."/>
        </authorList>
    </citation>
    <scope>NUCLEOTIDE SEQUENCE [LARGE SCALE GENOMIC DNA]</scope>
    <source>
        <strain evidence="2 3">CA031B</strain>
    </source>
</reference>
<dbReference type="RefSeq" id="WP_120531520.1">
    <property type="nucleotide sequence ID" value="NZ_RAWI01000006.1"/>
</dbReference>
<evidence type="ECO:0000313" key="3">
    <source>
        <dbReference type="Proteomes" id="UP000278907"/>
    </source>
</evidence>